<gene>
    <name evidence="1" type="ORF">GCM10010319_35300</name>
</gene>
<dbReference type="RefSeq" id="WP_344118764.1">
    <property type="nucleotide sequence ID" value="NZ_BAAABW010000018.1"/>
</dbReference>
<sequence>MARVLGLTVRPGDMVGVRGGWAEVKAIRADLDRLGKREVVLVLKGARSMRVGATEQIDVLRNPRGRR</sequence>
<reference evidence="1 2" key="1">
    <citation type="journal article" date="2019" name="Int. J. Syst. Evol. Microbiol.">
        <title>The Global Catalogue of Microorganisms (GCM) 10K type strain sequencing project: providing services to taxonomists for standard genome sequencing and annotation.</title>
        <authorList>
            <consortium name="The Broad Institute Genomics Platform"/>
            <consortium name="The Broad Institute Genome Sequencing Center for Infectious Disease"/>
            <person name="Wu L."/>
            <person name="Ma J."/>
        </authorList>
    </citation>
    <scope>NUCLEOTIDE SEQUENCE [LARGE SCALE GENOMIC DNA]</scope>
    <source>
        <strain evidence="1 2">JCM 4565</strain>
    </source>
</reference>
<comment type="caution">
    <text evidence="1">The sequence shown here is derived from an EMBL/GenBank/DDBJ whole genome shotgun (WGS) entry which is preliminary data.</text>
</comment>
<evidence type="ECO:0000313" key="2">
    <source>
        <dbReference type="Proteomes" id="UP001500063"/>
    </source>
</evidence>
<name>A0ABN0X4M8_9ACTN</name>
<protein>
    <submittedName>
        <fullName evidence="1">Uncharacterized protein</fullName>
    </submittedName>
</protein>
<proteinExistence type="predicted"/>
<accession>A0ABN0X4M8</accession>
<evidence type="ECO:0000313" key="1">
    <source>
        <dbReference type="EMBL" id="GAA0355059.1"/>
    </source>
</evidence>
<dbReference type="Proteomes" id="UP001500063">
    <property type="component" value="Unassembled WGS sequence"/>
</dbReference>
<keyword evidence="2" id="KW-1185">Reference proteome</keyword>
<organism evidence="1 2">
    <name type="scientific">Streptomyces blastmyceticus</name>
    <dbReference type="NCBI Taxonomy" id="68180"/>
    <lineage>
        <taxon>Bacteria</taxon>
        <taxon>Bacillati</taxon>
        <taxon>Actinomycetota</taxon>
        <taxon>Actinomycetes</taxon>
        <taxon>Kitasatosporales</taxon>
        <taxon>Streptomycetaceae</taxon>
        <taxon>Streptomyces</taxon>
    </lineage>
</organism>
<dbReference type="EMBL" id="BAAABW010000018">
    <property type="protein sequence ID" value="GAA0355059.1"/>
    <property type="molecule type" value="Genomic_DNA"/>
</dbReference>